<dbReference type="AlphaFoldDB" id="A0A1F8FBL0"/>
<evidence type="ECO:0000313" key="3">
    <source>
        <dbReference type="Proteomes" id="UP000177167"/>
    </source>
</evidence>
<organism evidence="2 3">
    <name type="scientific">Candidatus Yanofskybacteria bacterium RIFCSPHIGHO2_02_FULL_41_11</name>
    <dbReference type="NCBI Taxonomy" id="1802675"/>
    <lineage>
        <taxon>Bacteria</taxon>
        <taxon>Candidatus Yanofskyibacteriota</taxon>
    </lineage>
</organism>
<evidence type="ECO:0000256" key="1">
    <source>
        <dbReference type="SAM" id="Phobius"/>
    </source>
</evidence>
<protein>
    <submittedName>
        <fullName evidence="2">Uncharacterized protein</fullName>
    </submittedName>
</protein>
<gene>
    <name evidence="2" type="ORF">A3J46_00750</name>
</gene>
<accession>A0A1F8FBL0</accession>
<evidence type="ECO:0000313" key="2">
    <source>
        <dbReference type="EMBL" id="OGN10533.1"/>
    </source>
</evidence>
<reference evidence="2 3" key="1">
    <citation type="journal article" date="2016" name="Nat. Commun.">
        <title>Thousands of microbial genomes shed light on interconnected biogeochemical processes in an aquifer system.</title>
        <authorList>
            <person name="Anantharaman K."/>
            <person name="Brown C.T."/>
            <person name="Hug L.A."/>
            <person name="Sharon I."/>
            <person name="Castelle C.J."/>
            <person name="Probst A.J."/>
            <person name="Thomas B.C."/>
            <person name="Singh A."/>
            <person name="Wilkins M.J."/>
            <person name="Karaoz U."/>
            <person name="Brodie E.L."/>
            <person name="Williams K.H."/>
            <person name="Hubbard S.S."/>
            <person name="Banfield J.F."/>
        </authorList>
    </citation>
    <scope>NUCLEOTIDE SEQUENCE [LARGE SCALE GENOMIC DNA]</scope>
</reference>
<feature type="transmembrane region" description="Helical" evidence="1">
    <location>
        <begin position="60"/>
        <end position="82"/>
    </location>
</feature>
<proteinExistence type="predicted"/>
<comment type="caution">
    <text evidence="2">The sequence shown here is derived from an EMBL/GenBank/DDBJ whole genome shotgun (WGS) entry which is preliminary data.</text>
</comment>
<sequence>MRTRENMMTKGRKFLNSTYSGDNGLQVFISMLLATVFVGGLGLLIEKVDGLDMNILRTRMFVVAGIIMWFGLFVSPIVPITLRRFVKLDCLSCGLLCKYSGKYVDYGIDIMTPDPIFTCDNCGDSWVINGWTEGGAFKTNLPREQTVTSIYLIP</sequence>
<dbReference type="Proteomes" id="UP000177167">
    <property type="component" value="Unassembled WGS sequence"/>
</dbReference>
<name>A0A1F8FBL0_9BACT</name>
<dbReference type="EMBL" id="MGJP01000004">
    <property type="protein sequence ID" value="OGN10533.1"/>
    <property type="molecule type" value="Genomic_DNA"/>
</dbReference>
<keyword evidence="1" id="KW-0472">Membrane</keyword>
<feature type="transmembrane region" description="Helical" evidence="1">
    <location>
        <begin position="21"/>
        <end position="45"/>
    </location>
</feature>
<keyword evidence="1" id="KW-1133">Transmembrane helix</keyword>
<keyword evidence="1" id="KW-0812">Transmembrane</keyword>